<protein>
    <submittedName>
        <fullName evidence="5">LacI family transcriptional regulator</fullName>
    </submittedName>
</protein>
<evidence type="ECO:0000313" key="6">
    <source>
        <dbReference type="Proteomes" id="UP000179769"/>
    </source>
</evidence>
<dbReference type="RefSeq" id="WP_071059672.1">
    <property type="nucleotide sequence ID" value="NZ_MAXA01000010.1"/>
</dbReference>
<dbReference type="InterPro" id="IPR028082">
    <property type="entry name" value="Peripla_BP_I"/>
</dbReference>
<dbReference type="InterPro" id="IPR010982">
    <property type="entry name" value="Lambda_DNA-bd_dom_sf"/>
</dbReference>
<evidence type="ECO:0000256" key="3">
    <source>
        <dbReference type="ARBA" id="ARBA00023163"/>
    </source>
</evidence>
<keyword evidence="2" id="KW-0238">DNA-binding</keyword>
<evidence type="ECO:0000259" key="4">
    <source>
        <dbReference type="PROSITE" id="PS50932"/>
    </source>
</evidence>
<gene>
    <name evidence="5" type="ORF">BBK14_30415</name>
</gene>
<dbReference type="PANTHER" id="PTHR30146:SF153">
    <property type="entry name" value="LACTOSE OPERON REPRESSOR"/>
    <property type="match status" value="1"/>
</dbReference>
<dbReference type="Proteomes" id="UP000179769">
    <property type="component" value="Unassembled WGS sequence"/>
</dbReference>
<accession>A0A1S1RKQ9</accession>
<comment type="caution">
    <text evidence="5">The sequence shown here is derived from an EMBL/GenBank/DDBJ whole genome shotgun (WGS) entry which is preliminary data.</text>
</comment>
<proteinExistence type="predicted"/>
<evidence type="ECO:0000256" key="2">
    <source>
        <dbReference type="ARBA" id="ARBA00023125"/>
    </source>
</evidence>
<dbReference type="PANTHER" id="PTHR30146">
    <property type="entry name" value="LACI-RELATED TRANSCRIPTIONAL REPRESSOR"/>
    <property type="match status" value="1"/>
</dbReference>
<dbReference type="GO" id="GO:0003700">
    <property type="term" value="F:DNA-binding transcription factor activity"/>
    <property type="evidence" value="ECO:0007669"/>
    <property type="project" value="TreeGrafter"/>
</dbReference>
<dbReference type="CDD" id="cd01392">
    <property type="entry name" value="HTH_LacI"/>
    <property type="match status" value="1"/>
</dbReference>
<dbReference type="AlphaFoldDB" id="A0A1S1RKQ9"/>
<dbReference type="SMART" id="SM00354">
    <property type="entry name" value="HTH_LACI"/>
    <property type="match status" value="1"/>
</dbReference>
<dbReference type="PROSITE" id="PS50932">
    <property type="entry name" value="HTH_LACI_2"/>
    <property type="match status" value="1"/>
</dbReference>
<dbReference type="InterPro" id="IPR000843">
    <property type="entry name" value="HTH_LacI"/>
</dbReference>
<dbReference type="EMBL" id="MAXA01000010">
    <property type="protein sequence ID" value="OHV45384.1"/>
    <property type="molecule type" value="Genomic_DNA"/>
</dbReference>
<dbReference type="InterPro" id="IPR046335">
    <property type="entry name" value="LacI/GalR-like_sensor"/>
</dbReference>
<reference evidence="6" key="1">
    <citation type="submission" date="2016-07" db="EMBL/GenBank/DDBJ databases">
        <title>Frankia sp. NRRL B-16219 Genome sequencing.</title>
        <authorList>
            <person name="Ghodhbane-Gtari F."/>
            <person name="Swanson E."/>
            <person name="Gueddou A."/>
            <person name="Louati M."/>
            <person name="Nouioui I."/>
            <person name="Hezbri K."/>
            <person name="Abebe-Akele F."/>
            <person name="Simpson S."/>
            <person name="Morris K."/>
            <person name="Thomas K."/>
            <person name="Gtari M."/>
            <person name="Tisa L.S."/>
        </authorList>
    </citation>
    <scope>NUCLEOTIDE SEQUENCE [LARGE SCALE GENOMIC DNA]</scope>
    <source>
        <strain evidence="6">NRRL B-16219</strain>
    </source>
</reference>
<evidence type="ECO:0000256" key="1">
    <source>
        <dbReference type="ARBA" id="ARBA00023015"/>
    </source>
</evidence>
<keyword evidence="3" id="KW-0804">Transcription</keyword>
<dbReference type="Pfam" id="PF13377">
    <property type="entry name" value="Peripla_BP_3"/>
    <property type="match status" value="1"/>
</dbReference>
<organism evidence="5 6">
    <name type="scientific">Parafrankia soli</name>
    <dbReference type="NCBI Taxonomy" id="2599596"/>
    <lineage>
        <taxon>Bacteria</taxon>
        <taxon>Bacillati</taxon>
        <taxon>Actinomycetota</taxon>
        <taxon>Actinomycetes</taxon>
        <taxon>Frankiales</taxon>
        <taxon>Frankiaceae</taxon>
        <taxon>Parafrankia</taxon>
    </lineage>
</organism>
<dbReference type="SUPFAM" id="SSF47413">
    <property type="entry name" value="lambda repressor-like DNA-binding domains"/>
    <property type="match status" value="1"/>
</dbReference>
<sequence length="333" mass="36389">MAVSEATAKRRVTATDVAAVAGVSRATVGFVLNRTRGQTISEGTRERVLEAALRLGYRPNSAAQALASGRSRIVLFVLPDWPVEYSFRIYLDEASRVLDEAGYSLVTYTRRPHGETRPLWELLTPDSVFGFTSFSPDEIASMRGCGIRRIFPDPARQEPLDLSLAVSAGPRLQVEHLYEHGRRQLAYAAFADPLPSSLVQARHDAARERAHSLDLPPVDIRYIDYRDGSADDAVRAWHGAGVTGVVAFNDDVAAAVVSAAIRIGIRIPDDLAVIGHDDSPIATMFVPALSTVRFDTATLGRGFAEYAINQTEGRPLPDWRPPVSAILVRREST</sequence>
<feature type="domain" description="HTH lacI-type" evidence="4">
    <location>
        <begin position="12"/>
        <end position="68"/>
    </location>
</feature>
<dbReference type="GO" id="GO:0000976">
    <property type="term" value="F:transcription cis-regulatory region binding"/>
    <property type="evidence" value="ECO:0007669"/>
    <property type="project" value="TreeGrafter"/>
</dbReference>
<name>A0A1S1RKQ9_9ACTN</name>
<dbReference type="Pfam" id="PF00356">
    <property type="entry name" value="LacI"/>
    <property type="match status" value="1"/>
</dbReference>
<dbReference type="Gene3D" id="3.40.50.2300">
    <property type="match status" value="2"/>
</dbReference>
<dbReference type="CDD" id="cd06267">
    <property type="entry name" value="PBP1_LacI_sugar_binding-like"/>
    <property type="match status" value="1"/>
</dbReference>
<keyword evidence="6" id="KW-1185">Reference proteome</keyword>
<keyword evidence="1" id="KW-0805">Transcription regulation</keyword>
<dbReference type="SUPFAM" id="SSF53822">
    <property type="entry name" value="Periplasmic binding protein-like I"/>
    <property type="match status" value="1"/>
</dbReference>
<dbReference type="Gene3D" id="1.10.260.40">
    <property type="entry name" value="lambda repressor-like DNA-binding domains"/>
    <property type="match status" value="1"/>
</dbReference>
<evidence type="ECO:0000313" key="5">
    <source>
        <dbReference type="EMBL" id="OHV45384.1"/>
    </source>
</evidence>